<evidence type="ECO:0000256" key="3">
    <source>
        <dbReference type="ARBA" id="ARBA00014974"/>
    </source>
</evidence>
<dbReference type="EMBL" id="KN832999">
    <property type="protein sequence ID" value="KIM81365.1"/>
    <property type="molecule type" value="Genomic_DNA"/>
</dbReference>
<evidence type="ECO:0000256" key="1">
    <source>
        <dbReference type="ARBA" id="ARBA00006198"/>
    </source>
</evidence>
<dbReference type="PANTHER" id="PTHR43190:SF3">
    <property type="entry name" value="N-ACETYL-D-GLUCOSAMINE KINASE"/>
    <property type="match status" value="1"/>
</dbReference>
<proteinExistence type="inferred from homology"/>
<gene>
    <name evidence="6" type="ORF">PILCRDRAFT_821451</name>
</gene>
<reference evidence="6 7" key="1">
    <citation type="submission" date="2014-04" db="EMBL/GenBank/DDBJ databases">
        <authorList>
            <consortium name="DOE Joint Genome Institute"/>
            <person name="Kuo A."/>
            <person name="Tarkka M."/>
            <person name="Buscot F."/>
            <person name="Kohler A."/>
            <person name="Nagy L.G."/>
            <person name="Floudas D."/>
            <person name="Copeland A."/>
            <person name="Barry K.W."/>
            <person name="Cichocki N."/>
            <person name="Veneault-Fourrey C."/>
            <person name="LaButti K."/>
            <person name="Lindquist E.A."/>
            <person name="Lipzen A."/>
            <person name="Lundell T."/>
            <person name="Morin E."/>
            <person name="Murat C."/>
            <person name="Sun H."/>
            <person name="Tunlid A."/>
            <person name="Henrissat B."/>
            <person name="Grigoriev I.V."/>
            <person name="Hibbett D.S."/>
            <person name="Martin F."/>
            <person name="Nordberg H.P."/>
            <person name="Cantor M.N."/>
            <person name="Hua S.X."/>
        </authorList>
    </citation>
    <scope>NUCLEOTIDE SEQUENCE [LARGE SCALE GENOMIC DNA]</scope>
    <source>
        <strain evidence="6 7">F 1598</strain>
    </source>
</reference>
<dbReference type="EC" id="2.7.1.59" evidence="2"/>
<dbReference type="Pfam" id="PF01869">
    <property type="entry name" value="BcrAD_BadFG"/>
    <property type="match status" value="1"/>
</dbReference>
<comment type="similarity">
    <text evidence="1">Belongs to the eukaryotic-type N-acetylglucosamine kinase family.</text>
</comment>
<name>A0A0C3F9N1_PILCF</name>
<sequence length="369" mass="38629">MSLYLCVDCGGSKTSAVVCSSSGEILGRAVSGPSNYAYSGTAAFIQAVKEAVSNALKTCISPPSIDAVDLSQKRSFFASAWFGISGVDSPSAAASAATALSELLKIPKGPKLIVANDTHLLAAPLRLHVDINHAIAVIAGTGSICVSFFQTPQGILEELARVGGWGWILGDEGGGFHVGREAVRQLLVDTDKTSLGGPALPHSVLKKRILERFRVNTALDILTEIHLPDPTSSAVQPPNAPGYLLVTREKRLSELSPLVFEAAFDDGDPFALNVLQLCAQALASHIQILLRPPNRSLEPAPKSVLASESVICFGGSLVGIGKYRDMILDALKDERMGGHVFKYVEYVDDAAKIGAEGLAAAGAAGKGES</sequence>
<dbReference type="InterPro" id="IPR052519">
    <property type="entry name" value="Euk-type_GlcNAc_Kinase"/>
</dbReference>
<protein>
    <recommendedName>
        <fullName evidence="3">N-acetyl-D-glucosamine kinase</fullName>
        <ecNumber evidence="2">2.7.1.59</ecNumber>
    </recommendedName>
    <alternativeName>
        <fullName evidence="4">GlcNAc kinase</fullName>
    </alternativeName>
</protein>
<evidence type="ECO:0000256" key="2">
    <source>
        <dbReference type="ARBA" id="ARBA00012122"/>
    </source>
</evidence>
<dbReference type="Gene3D" id="3.30.420.40">
    <property type="match status" value="2"/>
</dbReference>
<accession>A0A0C3F9N1</accession>
<evidence type="ECO:0000256" key="4">
    <source>
        <dbReference type="ARBA" id="ARBA00031123"/>
    </source>
</evidence>
<dbReference type="HOGENOM" id="CLU_016274_7_0_1"/>
<evidence type="ECO:0000259" key="5">
    <source>
        <dbReference type="Pfam" id="PF01869"/>
    </source>
</evidence>
<dbReference type="InterPro" id="IPR002731">
    <property type="entry name" value="ATPase_BadF"/>
</dbReference>
<dbReference type="GO" id="GO:0045127">
    <property type="term" value="F:N-acetylglucosamine kinase activity"/>
    <property type="evidence" value="ECO:0007669"/>
    <property type="project" value="UniProtKB-EC"/>
</dbReference>
<dbReference type="AlphaFoldDB" id="A0A0C3F9N1"/>
<dbReference type="STRING" id="765440.A0A0C3F9N1"/>
<feature type="domain" description="ATPase BadF/BadG/BcrA/BcrD type" evidence="5">
    <location>
        <begin position="7"/>
        <end position="346"/>
    </location>
</feature>
<dbReference type="InParanoid" id="A0A0C3F9N1"/>
<dbReference type="CDD" id="cd24007">
    <property type="entry name" value="ASKHA_NBD_eukNAGK-like"/>
    <property type="match status" value="1"/>
</dbReference>
<dbReference type="SUPFAM" id="SSF53067">
    <property type="entry name" value="Actin-like ATPase domain"/>
    <property type="match status" value="2"/>
</dbReference>
<reference evidence="7" key="2">
    <citation type="submission" date="2015-01" db="EMBL/GenBank/DDBJ databases">
        <title>Evolutionary Origins and Diversification of the Mycorrhizal Mutualists.</title>
        <authorList>
            <consortium name="DOE Joint Genome Institute"/>
            <consortium name="Mycorrhizal Genomics Consortium"/>
            <person name="Kohler A."/>
            <person name="Kuo A."/>
            <person name="Nagy L.G."/>
            <person name="Floudas D."/>
            <person name="Copeland A."/>
            <person name="Barry K.W."/>
            <person name="Cichocki N."/>
            <person name="Veneault-Fourrey C."/>
            <person name="LaButti K."/>
            <person name="Lindquist E.A."/>
            <person name="Lipzen A."/>
            <person name="Lundell T."/>
            <person name="Morin E."/>
            <person name="Murat C."/>
            <person name="Riley R."/>
            <person name="Ohm R."/>
            <person name="Sun H."/>
            <person name="Tunlid A."/>
            <person name="Henrissat B."/>
            <person name="Grigoriev I.V."/>
            <person name="Hibbett D.S."/>
            <person name="Martin F."/>
        </authorList>
    </citation>
    <scope>NUCLEOTIDE SEQUENCE [LARGE SCALE GENOMIC DNA]</scope>
    <source>
        <strain evidence="7">F 1598</strain>
    </source>
</reference>
<evidence type="ECO:0000313" key="7">
    <source>
        <dbReference type="Proteomes" id="UP000054166"/>
    </source>
</evidence>
<evidence type="ECO:0000313" key="6">
    <source>
        <dbReference type="EMBL" id="KIM81365.1"/>
    </source>
</evidence>
<dbReference type="InterPro" id="IPR043129">
    <property type="entry name" value="ATPase_NBD"/>
</dbReference>
<dbReference type="OrthoDB" id="311172at2759"/>
<dbReference type="PANTHER" id="PTHR43190">
    <property type="entry name" value="N-ACETYL-D-GLUCOSAMINE KINASE"/>
    <property type="match status" value="1"/>
</dbReference>
<keyword evidence="7" id="KW-1185">Reference proteome</keyword>
<organism evidence="6 7">
    <name type="scientific">Piloderma croceum (strain F 1598)</name>
    <dbReference type="NCBI Taxonomy" id="765440"/>
    <lineage>
        <taxon>Eukaryota</taxon>
        <taxon>Fungi</taxon>
        <taxon>Dikarya</taxon>
        <taxon>Basidiomycota</taxon>
        <taxon>Agaricomycotina</taxon>
        <taxon>Agaricomycetes</taxon>
        <taxon>Agaricomycetidae</taxon>
        <taxon>Atheliales</taxon>
        <taxon>Atheliaceae</taxon>
        <taxon>Piloderma</taxon>
    </lineage>
</organism>
<dbReference type="Proteomes" id="UP000054166">
    <property type="component" value="Unassembled WGS sequence"/>
</dbReference>